<sequence length="111" mass="12523">MRIGAIRASLLILTYVMELQGKGAFLPNDAIEELLTQDPSYDNDTSYMVTNCTSPNCQKEEDYEDDETLRTLKFIGTRMSIGILAALSFLTLFTCLYFCFSRGSSKVRIRA</sequence>
<name>A0A0N4Y4N5_NIPBR</name>
<dbReference type="EMBL" id="UYSL01020405">
    <property type="protein sequence ID" value="VDL74465.1"/>
    <property type="molecule type" value="Genomic_DNA"/>
</dbReference>
<protein>
    <submittedName>
        <fullName evidence="5">Recep_L_domain domain-containing protein</fullName>
    </submittedName>
</protein>
<keyword evidence="1" id="KW-0812">Transmembrane</keyword>
<keyword evidence="4" id="KW-1185">Reference proteome</keyword>
<feature type="transmembrane region" description="Helical" evidence="1">
    <location>
        <begin position="79"/>
        <end position="100"/>
    </location>
</feature>
<dbReference type="Proteomes" id="UP000271162">
    <property type="component" value="Unassembled WGS sequence"/>
</dbReference>
<keyword evidence="1" id="KW-1133">Transmembrane helix</keyword>
<accession>A0A0N4Y4N5</accession>
<gene>
    <name evidence="3" type="ORF">NBR_LOCUS10876</name>
</gene>
<evidence type="ECO:0000313" key="4">
    <source>
        <dbReference type="Proteomes" id="UP000271162"/>
    </source>
</evidence>
<evidence type="ECO:0000313" key="5">
    <source>
        <dbReference type="WBParaSite" id="NBR_0001087501-mRNA-1"/>
    </source>
</evidence>
<organism evidence="5">
    <name type="scientific">Nippostrongylus brasiliensis</name>
    <name type="common">Rat hookworm</name>
    <dbReference type="NCBI Taxonomy" id="27835"/>
    <lineage>
        <taxon>Eukaryota</taxon>
        <taxon>Metazoa</taxon>
        <taxon>Ecdysozoa</taxon>
        <taxon>Nematoda</taxon>
        <taxon>Chromadorea</taxon>
        <taxon>Rhabditida</taxon>
        <taxon>Rhabditina</taxon>
        <taxon>Rhabditomorpha</taxon>
        <taxon>Strongyloidea</taxon>
        <taxon>Heligmosomidae</taxon>
        <taxon>Nippostrongylus</taxon>
    </lineage>
</organism>
<feature type="signal peptide" evidence="2">
    <location>
        <begin position="1"/>
        <end position="21"/>
    </location>
</feature>
<keyword evidence="1" id="KW-0472">Membrane</keyword>
<evidence type="ECO:0000256" key="2">
    <source>
        <dbReference type="SAM" id="SignalP"/>
    </source>
</evidence>
<proteinExistence type="predicted"/>
<evidence type="ECO:0000313" key="3">
    <source>
        <dbReference type="EMBL" id="VDL74465.1"/>
    </source>
</evidence>
<dbReference type="WBParaSite" id="NBR_0001087501-mRNA-1">
    <property type="protein sequence ID" value="NBR_0001087501-mRNA-1"/>
    <property type="gene ID" value="NBR_0001087501"/>
</dbReference>
<reference evidence="5" key="1">
    <citation type="submission" date="2017-02" db="UniProtKB">
        <authorList>
            <consortium name="WormBaseParasite"/>
        </authorList>
    </citation>
    <scope>IDENTIFICATION</scope>
</reference>
<dbReference type="AlphaFoldDB" id="A0A0N4Y4N5"/>
<evidence type="ECO:0000256" key="1">
    <source>
        <dbReference type="SAM" id="Phobius"/>
    </source>
</evidence>
<keyword evidence="2" id="KW-0732">Signal</keyword>
<feature type="chain" id="PRO_5043125234" evidence="2">
    <location>
        <begin position="22"/>
        <end position="111"/>
    </location>
</feature>
<reference evidence="3 4" key="2">
    <citation type="submission" date="2018-11" db="EMBL/GenBank/DDBJ databases">
        <authorList>
            <consortium name="Pathogen Informatics"/>
        </authorList>
    </citation>
    <scope>NUCLEOTIDE SEQUENCE [LARGE SCALE GENOMIC DNA]</scope>
</reference>